<dbReference type="InterPro" id="IPR000866">
    <property type="entry name" value="AhpC/TSA"/>
</dbReference>
<dbReference type="PANTHER" id="PTHR42852:SF13">
    <property type="entry name" value="PROTEIN DIPZ"/>
    <property type="match status" value="1"/>
</dbReference>
<reference evidence="2 3" key="1">
    <citation type="submission" date="2019-07" db="EMBL/GenBank/DDBJ databases">
        <authorList>
            <person name="Kim J."/>
        </authorList>
    </citation>
    <scope>NUCLEOTIDE SEQUENCE [LARGE SCALE GENOMIC DNA]</scope>
    <source>
        <strain evidence="2 3">MJ1a</strain>
    </source>
</reference>
<dbReference type="AlphaFoldDB" id="A0A563U0D8"/>
<dbReference type="Proteomes" id="UP000318010">
    <property type="component" value="Unassembled WGS sequence"/>
</dbReference>
<dbReference type="EMBL" id="VOEI01000005">
    <property type="protein sequence ID" value="TWR25094.1"/>
    <property type="molecule type" value="Genomic_DNA"/>
</dbReference>
<dbReference type="PROSITE" id="PS51352">
    <property type="entry name" value="THIOREDOXIN_2"/>
    <property type="match status" value="1"/>
</dbReference>
<evidence type="ECO:0000313" key="2">
    <source>
        <dbReference type="EMBL" id="TWR25094.1"/>
    </source>
</evidence>
<dbReference type="InterPro" id="IPR050553">
    <property type="entry name" value="Thioredoxin_ResA/DsbE_sf"/>
</dbReference>
<gene>
    <name evidence="2" type="ORF">FPZ42_14625</name>
</gene>
<evidence type="ECO:0000313" key="3">
    <source>
        <dbReference type="Proteomes" id="UP000318010"/>
    </source>
</evidence>
<dbReference type="CDD" id="cd02966">
    <property type="entry name" value="TlpA_like_family"/>
    <property type="match status" value="1"/>
</dbReference>
<dbReference type="GO" id="GO:0016491">
    <property type="term" value="F:oxidoreductase activity"/>
    <property type="evidence" value="ECO:0007669"/>
    <property type="project" value="InterPro"/>
</dbReference>
<dbReference type="SUPFAM" id="SSF52833">
    <property type="entry name" value="Thioredoxin-like"/>
    <property type="match status" value="1"/>
</dbReference>
<dbReference type="InterPro" id="IPR013766">
    <property type="entry name" value="Thioredoxin_domain"/>
</dbReference>
<feature type="domain" description="Thioredoxin" evidence="1">
    <location>
        <begin position="33"/>
        <end position="170"/>
    </location>
</feature>
<accession>A0A563U0D8</accession>
<dbReference type="Pfam" id="PF00578">
    <property type="entry name" value="AhpC-TSA"/>
    <property type="match status" value="1"/>
</dbReference>
<proteinExistence type="predicted"/>
<comment type="caution">
    <text evidence="2">The sequence shown here is derived from an EMBL/GenBank/DDBJ whole genome shotgun (WGS) entry which is preliminary data.</text>
</comment>
<keyword evidence="3" id="KW-1185">Reference proteome</keyword>
<evidence type="ECO:0000259" key="1">
    <source>
        <dbReference type="PROSITE" id="PS51352"/>
    </source>
</evidence>
<dbReference type="Gene3D" id="3.40.30.10">
    <property type="entry name" value="Glutaredoxin"/>
    <property type="match status" value="1"/>
</dbReference>
<name>A0A563U0D8_9SPHI</name>
<dbReference type="OrthoDB" id="9815205at2"/>
<dbReference type="InterPro" id="IPR036249">
    <property type="entry name" value="Thioredoxin-like_sf"/>
</dbReference>
<organism evidence="2 3">
    <name type="scientific">Mucilaginibacter achroorhodeus</name>
    <dbReference type="NCBI Taxonomy" id="2599294"/>
    <lineage>
        <taxon>Bacteria</taxon>
        <taxon>Pseudomonadati</taxon>
        <taxon>Bacteroidota</taxon>
        <taxon>Sphingobacteriia</taxon>
        <taxon>Sphingobacteriales</taxon>
        <taxon>Sphingobacteriaceae</taxon>
        <taxon>Mucilaginibacter</taxon>
    </lineage>
</organism>
<dbReference type="PANTHER" id="PTHR42852">
    <property type="entry name" value="THIOL:DISULFIDE INTERCHANGE PROTEIN DSBE"/>
    <property type="match status" value="1"/>
</dbReference>
<protein>
    <submittedName>
        <fullName evidence="2">TlpA family protein disulfide reductase</fullName>
    </submittedName>
</protein>
<sequence length="171" mass="19033">MKHDDSAPDVIAVSPMTDEFLQKQAEEKASLDALINKPAPDFILTDLAGKKWKLNGLKGKTVVLNFWFTTCPACIQEMPELNELAKSYKNASVVFLALGRNDAKEIKRFLTVHPFNYTHLQNADAVGDLYKINSFPTSMVIDPQGVIRFVQIGGRNISQQIVAAINKIDNK</sequence>
<dbReference type="GO" id="GO:0016209">
    <property type="term" value="F:antioxidant activity"/>
    <property type="evidence" value="ECO:0007669"/>
    <property type="project" value="InterPro"/>
</dbReference>